<name>H5TD82_9ALTE</name>
<evidence type="ECO:0000313" key="2">
    <source>
        <dbReference type="Proteomes" id="UP000053586"/>
    </source>
</evidence>
<keyword evidence="2" id="KW-1185">Reference proteome</keyword>
<dbReference type="Proteomes" id="UP000053586">
    <property type="component" value="Unassembled WGS sequence"/>
</dbReference>
<gene>
    <name evidence="1" type="ORF">GPUN_2144</name>
</gene>
<proteinExistence type="predicted"/>
<reference evidence="1 2" key="2">
    <citation type="journal article" date="2017" name="Antonie Van Leeuwenhoek">
        <title>Rhizobium rhizosphaerae sp. nov., a novel species isolated from rice rhizosphere.</title>
        <authorList>
            <person name="Zhao J.J."/>
            <person name="Zhang J."/>
            <person name="Zhang R.J."/>
            <person name="Zhang C.W."/>
            <person name="Yin H.Q."/>
            <person name="Zhang X.X."/>
        </authorList>
    </citation>
    <scope>NUCLEOTIDE SEQUENCE [LARGE SCALE GENOMIC DNA]</scope>
    <source>
        <strain evidence="1 2">ACAM 611</strain>
    </source>
</reference>
<comment type="caution">
    <text evidence="1">The sequence shown here is derived from an EMBL/GenBank/DDBJ whole genome shotgun (WGS) entry which is preliminary data.</text>
</comment>
<evidence type="ECO:0000313" key="1">
    <source>
        <dbReference type="EMBL" id="GAB56259.1"/>
    </source>
</evidence>
<protein>
    <submittedName>
        <fullName evidence="1">Uncharacterized protein</fullName>
    </submittedName>
</protein>
<reference evidence="1 2" key="1">
    <citation type="journal article" date="2012" name="J. Bacteriol.">
        <title>Genome sequence of proteorhodopsin-containing sea ice bacterium Glaciecola punicea ACAM 611T.</title>
        <authorList>
            <person name="Qin Q.-L."/>
            <person name="Xie B.-B."/>
            <person name="Shu Y.-L."/>
            <person name="Rong J.-C."/>
            <person name="Zhao D.-L."/>
            <person name="Zhang X.-Y."/>
            <person name="Chen X.-L."/>
            <person name="Zhou B.-C."/>
            <person name="Zhanga Y.-Z."/>
        </authorList>
    </citation>
    <scope>NUCLEOTIDE SEQUENCE [LARGE SCALE GENOMIC DNA]</scope>
    <source>
        <strain evidence="1 2">ACAM 611</strain>
    </source>
</reference>
<organism evidence="1 2">
    <name type="scientific">Glaciecola punicea ACAM 611</name>
    <dbReference type="NCBI Taxonomy" id="1121923"/>
    <lineage>
        <taxon>Bacteria</taxon>
        <taxon>Pseudomonadati</taxon>
        <taxon>Pseudomonadota</taxon>
        <taxon>Gammaproteobacteria</taxon>
        <taxon>Alteromonadales</taxon>
        <taxon>Alteromonadaceae</taxon>
        <taxon>Glaciecola</taxon>
    </lineage>
</organism>
<dbReference type="EMBL" id="BAET01000025">
    <property type="protein sequence ID" value="GAB56259.1"/>
    <property type="molecule type" value="Genomic_DNA"/>
</dbReference>
<accession>H5TD82</accession>
<dbReference type="AlphaFoldDB" id="H5TD82"/>
<sequence>MAISAYCAAVRYCRKHNTFYRAIIKRNANEAEHSIKTGMYGYLTKPIQSTLLTDTLKK</sequence>